<dbReference type="STRING" id="1276220.STAIW_v1c05090"/>
<accession>S5LZK4</accession>
<reference evidence="1 2" key="1">
    <citation type="journal article" date="2013" name="Genome Biol. Evol.">
        <title>Comparison of metabolic capacities and inference of gene content evolution in mosquito-associated Spiroplasma diminutum and S. taiwanense.</title>
        <authorList>
            <person name="Lo W.S."/>
            <person name="Ku C."/>
            <person name="Chen L.L."/>
            <person name="Chang T.H."/>
            <person name="Kuo C.H."/>
        </authorList>
    </citation>
    <scope>NUCLEOTIDE SEQUENCE [LARGE SCALE GENOMIC DNA]</scope>
    <source>
        <strain evidence="1">CT-1</strain>
    </source>
</reference>
<proteinExistence type="predicted"/>
<evidence type="ECO:0000313" key="1">
    <source>
        <dbReference type="EMBL" id="AGR41142.1"/>
    </source>
</evidence>
<protein>
    <submittedName>
        <fullName evidence="1">Uncharacterized protein</fullName>
    </submittedName>
</protein>
<evidence type="ECO:0000313" key="2">
    <source>
        <dbReference type="Proteomes" id="UP000014984"/>
    </source>
</evidence>
<gene>
    <name evidence="1" type="ORF">STAIW_v1c05090</name>
</gene>
<keyword evidence="2" id="KW-1185">Reference proteome</keyword>
<dbReference type="RefSeq" id="WP_020834281.1">
    <property type="nucleotide sequence ID" value="NC_021846.1"/>
</dbReference>
<organism evidence="1 2">
    <name type="scientific">Spiroplasma taiwanense CT-1</name>
    <dbReference type="NCBI Taxonomy" id="1276220"/>
    <lineage>
        <taxon>Bacteria</taxon>
        <taxon>Bacillati</taxon>
        <taxon>Mycoplasmatota</taxon>
        <taxon>Mollicutes</taxon>
        <taxon>Entomoplasmatales</taxon>
        <taxon>Spiroplasmataceae</taxon>
        <taxon>Spiroplasma</taxon>
    </lineage>
</organism>
<dbReference type="OrthoDB" id="388838at2"/>
<dbReference type="AlphaFoldDB" id="S5LZK4"/>
<dbReference type="HOGENOM" id="CLU_1561919_0_0_14"/>
<dbReference type="KEGG" id="stai:STAIW_v1c05090"/>
<name>S5LZK4_9MOLU</name>
<dbReference type="EMBL" id="CP005074">
    <property type="protein sequence ID" value="AGR41142.1"/>
    <property type="molecule type" value="Genomic_DNA"/>
</dbReference>
<dbReference type="Proteomes" id="UP000014984">
    <property type="component" value="Chromosome"/>
</dbReference>
<sequence length="171" mass="19901">MENKVYNLKKSSLGKMEFVEGTSFLMIAGIGDNDKIFREILIVKSSEDAIKKFPSWSMETIYTHISDKSNFHNSVVNWLIENWLDEGIITFKNSMYENFGYDEFKQMDPIEFIKSEPEMVPLCLVHIAVRFTNGYLKIPVNELEISIRFVKNVLGINFWEEGNPKSNEPQM</sequence>
<dbReference type="PATRIC" id="fig|1276220.3.peg.516"/>